<feature type="chain" id="PRO_5016579531" description="Pentapeptide MXKDX repeat protein" evidence="1">
    <location>
        <begin position="23"/>
        <end position="91"/>
    </location>
</feature>
<reference evidence="2 3" key="1">
    <citation type="journal article" date="2017" name="Int. J. Syst. Evol. Microbiol.">
        <title>Aquarickettsiella crustaci n. gen. n. sp. (Gammaproteobacteria: Legionellales: Coxiellaceae); a bacterial pathogen of the freshwater crustacean: Gammarus fossarum (Malacostraca: Amphipoda).</title>
        <authorList>
            <person name="Bojko J."/>
            <person name="Dunn A.M."/>
            <person name="Stebbing P.D."/>
            <person name="Van Aerle R."/>
            <person name="Bacela-Spychalska K."/>
            <person name="Bean T.P."/>
            <person name="Stentiford G.D."/>
        </authorList>
    </citation>
    <scope>NUCLEOTIDE SEQUENCE [LARGE SCALE GENOMIC DNA]</scope>
    <source>
        <strain evidence="2">RA15029</strain>
    </source>
</reference>
<sequence length="91" mass="9610">MTLKQALAIGLSSAILTLPAFAAESVTAAANLIPANTAIKQDAVKSMKKQAIHKKGHKKCLMENNVTTKQAKENAQLNELNAINPSDAAKN</sequence>
<name>A0A370CHV8_9COXI</name>
<evidence type="ECO:0000313" key="2">
    <source>
        <dbReference type="EMBL" id="RDH39937.1"/>
    </source>
</evidence>
<protein>
    <recommendedName>
        <fullName evidence="4">Pentapeptide MXKDX repeat protein</fullName>
    </recommendedName>
</protein>
<proteinExistence type="predicted"/>
<evidence type="ECO:0008006" key="4">
    <source>
        <dbReference type="Google" id="ProtNLM"/>
    </source>
</evidence>
<dbReference type="Proteomes" id="UP000226429">
    <property type="component" value="Unassembled WGS sequence"/>
</dbReference>
<organism evidence="2 3">
    <name type="scientific">Candidatus Aquirickettsiella gammari</name>
    <dbReference type="NCBI Taxonomy" id="2016198"/>
    <lineage>
        <taxon>Bacteria</taxon>
        <taxon>Pseudomonadati</taxon>
        <taxon>Pseudomonadota</taxon>
        <taxon>Gammaproteobacteria</taxon>
        <taxon>Legionellales</taxon>
        <taxon>Coxiellaceae</taxon>
        <taxon>Candidatus Aquirickettsiella</taxon>
    </lineage>
</organism>
<evidence type="ECO:0000256" key="1">
    <source>
        <dbReference type="SAM" id="SignalP"/>
    </source>
</evidence>
<dbReference type="EMBL" id="NMOS02000025">
    <property type="protein sequence ID" value="RDH39937.1"/>
    <property type="molecule type" value="Genomic_DNA"/>
</dbReference>
<keyword evidence="3" id="KW-1185">Reference proteome</keyword>
<feature type="signal peptide" evidence="1">
    <location>
        <begin position="1"/>
        <end position="22"/>
    </location>
</feature>
<dbReference type="AlphaFoldDB" id="A0A370CHV8"/>
<evidence type="ECO:0000313" key="3">
    <source>
        <dbReference type="Proteomes" id="UP000226429"/>
    </source>
</evidence>
<gene>
    <name evidence="2" type="ORF">CFE62_006425</name>
</gene>
<accession>A0A370CHV8</accession>
<reference evidence="2 3" key="2">
    <citation type="journal article" date="2018" name="J. Invertebr. Pathol.">
        <title>'Candidatus Aquirickettsiella gammari' (Gammaproteobacteria: Legionellales: Coxiellaceae): A bacterial pathogen of the freshwater crustacean Gammarus fossarum (Malacostraca: Amphipoda).</title>
        <authorList>
            <person name="Bojko J."/>
            <person name="Dunn A.M."/>
            <person name="Stebbing P.D."/>
            <person name="van Aerle R."/>
            <person name="Bacela-Spychalska K."/>
            <person name="Bean T.P."/>
            <person name="Urrutia A."/>
            <person name="Stentiford G.D."/>
        </authorList>
    </citation>
    <scope>NUCLEOTIDE SEQUENCE [LARGE SCALE GENOMIC DNA]</scope>
    <source>
        <strain evidence="2">RA15029</strain>
    </source>
</reference>
<keyword evidence="1" id="KW-0732">Signal</keyword>
<comment type="caution">
    <text evidence="2">The sequence shown here is derived from an EMBL/GenBank/DDBJ whole genome shotgun (WGS) entry which is preliminary data.</text>
</comment>